<dbReference type="eggNOG" id="COG0500">
    <property type="taxonomic scope" value="Bacteria"/>
</dbReference>
<proteinExistence type="predicted"/>
<protein>
    <submittedName>
        <fullName evidence="3">SAM-dependent methyltransferase</fullName>
    </submittedName>
</protein>
<dbReference type="AlphaFoldDB" id="A0A072ZJC9"/>
<dbReference type="OMA" id="EGRNAIW"/>
<dbReference type="Proteomes" id="UP000194857">
    <property type="component" value="Unassembled WGS sequence"/>
</dbReference>
<dbReference type="SUPFAM" id="SSF53335">
    <property type="entry name" value="S-adenosyl-L-methionine-dependent methyltransferases"/>
    <property type="match status" value="1"/>
</dbReference>
<comment type="caution">
    <text evidence="3">The sequence shown here is derived from an EMBL/GenBank/DDBJ whole genome shotgun (WGS) entry which is preliminary data.</text>
</comment>
<gene>
    <name evidence="3" type="ORF">CAZ10_00885</name>
</gene>
<evidence type="ECO:0000256" key="1">
    <source>
        <dbReference type="ARBA" id="ARBA00022679"/>
    </source>
</evidence>
<name>A0A072ZJC9_PSEAI</name>
<keyword evidence="1 3" id="KW-0808">Transferase</keyword>
<accession>A0A072ZJC9</accession>
<organism evidence="3 4">
    <name type="scientific">Pseudomonas aeruginosa</name>
    <dbReference type="NCBI Taxonomy" id="287"/>
    <lineage>
        <taxon>Bacteria</taxon>
        <taxon>Pseudomonadati</taxon>
        <taxon>Pseudomonadota</taxon>
        <taxon>Gammaproteobacteria</taxon>
        <taxon>Pseudomonadales</taxon>
        <taxon>Pseudomonadaceae</taxon>
        <taxon>Pseudomonas</taxon>
    </lineage>
</organism>
<dbReference type="GO" id="GO:0008168">
    <property type="term" value="F:methyltransferase activity"/>
    <property type="evidence" value="ECO:0007669"/>
    <property type="project" value="UniProtKB-KW"/>
</dbReference>
<dbReference type="CDD" id="cd02440">
    <property type="entry name" value="AdoMet_MTases"/>
    <property type="match status" value="1"/>
</dbReference>
<dbReference type="Gene3D" id="3.40.50.150">
    <property type="entry name" value="Vaccinia Virus protein VP39"/>
    <property type="match status" value="1"/>
</dbReference>
<dbReference type="Pfam" id="PF13649">
    <property type="entry name" value="Methyltransf_25"/>
    <property type="match status" value="1"/>
</dbReference>
<dbReference type="EMBL" id="NFFZ01000001">
    <property type="protein sequence ID" value="OTI65862.1"/>
    <property type="molecule type" value="Genomic_DNA"/>
</dbReference>
<feature type="domain" description="Methyltransferase" evidence="2">
    <location>
        <begin position="32"/>
        <end position="124"/>
    </location>
</feature>
<reference evidence="3 4" key="1">
    <citation type="submission" date="2017-05" db="EMBL/GenBank/DDBJ databases">
        <authorList>
            <person name="Song R."/>
            <person name="Chenine A.L."/>
            <person name="Ruprecht R.M."/>
        </authorList>
    </citation>
    <scope>NUCLEOTIDE SEQUENCE [LARGE SCALE GENOMIC DNA]</scope>
    <source>
        <strain evidence="3 4">S567_C10_BS</strain>
    </source>
</reference>
<dbReference type="GO" id="GO:0032259">
    <property type="term" value="P:methylation"/>
    <property type="evidence" value="ECO:0007669"/>
    <property type="project" value="UniProtKB-KW"/>
</dbReference>
<sequence>MWDERYAAEEYVYGTEPNAFLKEHAQRLAGPVLSVAEGEGRNAVFLASLGLEVLGVDGSAVGLAKARRLAEAKGVSIDTLVVDLADYEPPAAAFGAVVSIFAHLPSRVRGRLNRLLERSLRPGGLFLLEAYRPEQLGRGTGGPADVDMLVSRAALEAELPECEVLLAREIEREVVEGRFHTGAACVVQFIARKR</sequence>
<evidence type="ECO:0000313" key="4">
    <source>
        <dbReference type="Proteomes" id="UP000194857"/>
    </source>
</evidence>
<dbReference type="RefSeq" id="WP_003110179.1">
    <property type="nucleotide sequence ID" value="NZ_AP017302.1"/>
</dbReference>
<evidence type="ECO:0000313" key="3">
    <source>
        <dbReference type="EMBL" id="OTI65862.1"/>
    </source>
</evidence>
<dbReference type="InterPro" id="IPR041698">
    <property type="entry name" value="Methyltransf_25"/>
</dbReference>
<dbReference type="PANTHER" id="PTHR43861:SF3">
    <property type="entry name" value="PUTATIVE (AFU_ORTHOLOGUE AFUA_2G14390)-RELATED"/>
    <property type="match status" value="1"/>
</dbReference>
<dbReference type="InterPro" id="IPR029063">
    <property type="entry name" value="SAM-dependent_MTases_sf"/>
</dbReference>
<evidence type="ECO:0000259" key="2">
    <source>
        <dbReference type="Pfam" id="PF13649"/>
    </source>
</evidence>
<keyword evidence="3" id="KW-0489">Methyltransferase</keyword>
<dbReference type="PANTHER" id="PTHR43861">
    <property type="entry name" value="TRANS-ACONITATE 2-METHYLTRANSFERASE-RELATED"/>
    <property type="match status" value="1"/>
</dbReference>